<comment type="caution">
    <text evidence="3">The sequence shown here is derived from an EMBL/GenBank/DDBJ whole genome shotgun (WGS) entry which is preliminary data.</text>
</comment>
<feature type="repeat" description="TPR" evidence="1">
    <location>
        <begin position="427"/>
        <end position="460"/>
    </location>
</feature>
<gene>
    <name evidence="3" type="ORF">DPM35_07885</name>
</gene>
<dbReference type="Gene3D" id="1.25.40.10">
    <property type="entry name" value="Tetratricopeptide repeat domain"/>
    <property type="match status" value="1"/>
</dbReference>
<dbReference type="InterPro" id="IPR019734">
    <property type="entry name" value="TPR_rpt"/>
</dbReference>
<dbReference type="InterPro" id="IPR011990">
    <property type="entry name" value="TPR-like_helical_dom_sf"/>
</dbReference>
<evidence type="ECO:0000256" key="2">
    <source>
        <dbReference type="SAM" id="Phobius"/>
    </source>
</evidence>
<dbReference type="Proteomes" id="UP000251956">
    <property type="component" value="Unassembled WGS sequence"/>
</dbReference>
<dbReference type="PROSITE" id="PS50005">
    <property type="entry name" value="TPR"/>
    <property type="match status" value="1"/>
</dbReference>
<dbReference type="EMBL" id="QMBQ01000002">
    <property type="protein sequence ID" value="RAZ78473.1"/>
    <property type="molecule type" value="Genomic_DNA"/>
</dbReference>
<evidence type="ECO:0000313" key="3">
    <source>
        <dbReference type="EMBL" id="RAZ78473.1"/>
    </source>
</evidence>
<proteinExistence type="predicted"/>
<keyword evidence="2" id="KW-0812">Transmembrane</keyword>
<keyword evidence="2" id="KW-0472">Membrane</keyword>
<keyword evidence="4" id="KW-1185">Reference proteome</keyword>
<keyword evidence="2" id="KW-1133">Transmembrane helix</keyword>
<organism evidence="3 4">
    <name type="scientific">Mesorhizobium atlanticum</name>
    <dbReference type="NCBI Taxonomy" id="2233532"/>
    <lineage>
        <taxon>Bacteria</taxon>
        <taxon>Pseudomonadati</taxon>
        <taxon>Pseudomonadota</taxon>
        <taxon>Alphaproteobacteria</taxon>
        <taxon>Hyphomicrobiales</taxon>
        <taxon>Phyllobacteriaceae</taxon>
        <taxon>Mesorhizobium</taxon>
    </lineage>
</organism>
<protein>
    <submittedName>
        <fullName evidence="3">Uncharacterized protein</fullName>
    </submittedName>
</protein>
<accession>A0A330GZV7</accession>
<dbReference type="OrthoDB" id="100177at2"/>
<keyword evidence="1" id="KW-0802">TPR repeat</keyword>
<dbReference type="SUPFAM" id="SSF48452">
    <property type="entry name" value="TPR-like"/>
    <property type="match status" value="1"/>
</dbReference>
<dbReference type="RefSeq" id="WP_112126715.1">
    <property type="nucleotide sequence ID" value="NZ_QMBQ01000002.1"/>
</dbReference>
<evidence type="ECO:0000256" key="1">
    <source>
        <dbReference type="PROSITE-ProRule" id="PRU00339"/>
    </source>
</evidence>
<name>A0A330GZV7_9HYPH</name>
<evidence type="ECO:0000313" key="4">
    <source>
        <dbReference type="Proteomes" id="UP000251956"/>
    </source>
</evidence>
<sequence>MEHAPPAAPAVRETLERLLASETFGRSERARRLLRYLVEREQAGEADRLKGVSIAMDVFGKDGDFDASTDAVVRVQAGRLRELLDQYFANEGVAEPVRIAIPRGGYVPSYELNAIRLPGDAKSATGNIARQPQASAEAAPAAAEYLDSATPGEPVAPIAPAAPAQSLTRQLRFFWAAMVLVIAMLGVLILRQGDAFLGGGDAAATAETAGAASIAAQPIFDSLPLIYIAMKADGAEAARVAASLRAGLAGFDTIDFIGRDADSTRDQSADPISFVFDIVPGPAAGDVTVELQSVATGRVLLSRNLTSAETAPSVVESNVASLLTSTVPASGAIYSYIDQSDIRTSQIGCLVLDDHYYLDMNAKTHEAAYRCLEKLASEGTKSSLVYAELAALHGEAVTARYPYPPDATLEKAMSLAHRAVQMGPMNSHAHRALGYLNSRLGNADEAIRLTRKAYELNPYDLGMAAAYGYGLIFAGKYDEGTPILGHAVEAFSGHPTWWDYGLFVGAFMQGDMKKAAIASESLRTTASKSHYLAARLIGAKISGRDKLAGELANELITEFPKFAADPRATFVDRKYPADLTDRLVQSLRAAGIGNPS</sequence>
<reference evidence="3 4" key="1">
    <citation type="submission" date="2018-07" db="EMBL/GenBank/DDBJ databases">
        <title>Diversity of Mesorhizobium strains in Brazil.</title>
        <authorList>
            <person name="Helene L.C.F."/>
            <person name="Dall'Agnol R."/>
            <person name="Delamuta J.R.M."/>
            <person name="Hungria M."/>
        </authorList>
    </citation>
    <scope>NUCLEOTIDE SEQUENCE [LARGE SCALE GENOMIC DNA]</scope>
    <source>
        <strain evidence="3 4">CNPSo 3140</strain>
    </source>
</reference>
<dbReference type="AlphaFoldDB" id="A0A330GZV7"/>
<feature type="transmembrane region" description="Helical" evidence="2">
    <location>
        <begin position="173"/>
        <end position="190"/>
    </location>
</feature>